<organism evidence="5 6">
    <name type="scientific">Artemisia annua</name>
    <name type="common">Sweet wormwood</name>
    <dbReference type="NCBI Taxonomy" id="35608"/>
    <lineage>
        <taxon>Eukaryota</taxon>
        <taxon>Viridiplantae</taxon>
        <taxon>Streptophyta</taxon>
        <taxon>Embryophyta</taxon>
        <taxon>Tracheophyta</taxon>
        <taxon>Spermatophyta</taxon>
        <taxon>Magnoliopsida</taxon>
        <taxon>eudicotyledons</taxon>
        <taxon>Gunneridae</taxon>
        <taxon>Pentapetalae</taxon>
        <taxon>asterids</taxon>
        <taxon>campanulids</taxon>
        <taxon>Asterales</taxon>
        <taxon>Asteraceae</taxon>
        <taxon>Asteroideae</taxon>
        <taxon>Anthemideae</taxon>
        <taxon>Artemisiinae</taxon>
        <taxon>Artemisia</taxon>
    </lineage>
</organism>
<dbReference type="GO" id="GO:0015031">
    <property type="term" value="P:protein transport"/>
    <property type="evidence" value="ECO:0007669"/>
    <property type="project" value="UniProtKB-KW"/>
</dbReference>
<dbReference type="Gene3D" id="1.20.1280.170">
    <property type="entry name" value="Exocyst complex component Exo70"/>
    <property type="match status" value="1"/>
</dbReference>
<dbReference type="PANTHER" id="PTHR12542">
    <property type="entry name" value="EXOCYST COMPLEX PROTEIN EXO70"/>
    <property type="match status" value="1"/>
</dbReference>
<feature type="domain" description="Exocyst complex subunit Exo70 C-terminal" evidence="4">
    <location>
        <begin position="298"/>
        <end position="379"/>
    </location>
</feature>
<name>A0A2U1ME30_ARTAN</name>
<dbReference type="GO" id="GO:0000145">
    <property type="term" value="C:exocyst"/>
    <property type="evidence" value="ECO:0007669"/>
    <property type="project" value="InterPro"/>
</dbReference>
<dbReference type="InterPro" id="IPR046364">
    <property type="entry name" value="Exo70_C"/>
</dbReference>
<dbReference type="InterPro" id="IPR004140">
    <property type="entry name" value="Exo70"/>
</dbReference>
<evidence type="ECO:0000313" key="5">
    <source>
        <dbReference type="EMBL" id="PWA59452.1"/>
    </source>
</evidence>
<dbReference type="GO" id="GO:0005546">
    <property type="term" value="F:phosphatidylinositol-4,5-bisphosphate binding"/>
    <property type="evidence" value="ECO:0007669"/>
    <property type="project" value="InterPro"/>
</dbReference>
<dbReference type="GO" id="GO:0006887">
    <property type="term" value="P:exocytosis"/>
    <property type="evidence" value="ECO:0007669"/>
    <property type="project" value="UniProtKB-KW"/>
</dbReference>
<keyword evidence="6" id="KW-1185">Reference proteome</keyword>
<dbReference type="InterPro" id="IPR016159">
    <property type="entry name" value="Cullin_repeat-like_dom_sf"/>
</dbReference>
<keyword evidence="2 3" id="KW-0813">Transport</keyword>
<keyword evidence="3" id="KW-0268">Exocytosis</keyword>
<gene>
    <name evidence="5" type="ORF">CTI12_AA391450</name>
</gene>
<dbReference type="STRING" id="35608.A0A2U1ME30"/>
<evidence type="ECO:0000256" key="2">
    <source>
        <dbReference type="ARBA" id="ARBA00022448"/>
    </source>
</evidence>
<reference evidence="5 6" key="1">
    <citation type="journal article" date="2018" name="Mol. Plant">
        <title>The genome of Artemisia annua provides insight into the evolution of Asteraceae family and artemisinin biosynthesis.</title>
        <authorList>
            <person name="Shen Q."/>
            <person name="Zhang L."/>
            <person name="Liao Z."/>
            <person name="Wang S."/>
            <person name="Yan T."/>
            <person name="Shi P."/>
            <person name="Liu M."/>
            <person name="Fu X."/>
            <person name="Pan Q."/>
            <person name="Wang Y."/>
            <person name="Lv Z."/>
            <person name="Lu X."/>
            <person name="Zhang F."/>
            <person name="Jiang W."/>
            <person name="Ma Y."/>
            <person name="Chen M."/>
            <person name="Hao X."/>
            <person name="Li L."/>
            <person name="Tang Y."/>
            <person name="Lv G."/>
            <person name="Zhou Y."/>
            <person name="Sun X."/>
            <person name="Brodelius P.E."/>
            <person name="Rose J.K.C."/>
            <person name="Tang K."/>
        </authorList>
    </citation>
    <scope>NUCLEOTIDE SEQUENCE [LARGE SCALE GENOMIC DNA]</scope>
    <source>
        <strain evidence="6">cv. Huhao1</strain>
        <tissue evidence="5">Leaf</tissue>
    </source>
</reference>
<proteinExistence type="inferred from homology"/>
<evidence type="ECO:0000256" key="1">
    <source>
        <dbReference type="ARBA" id="ARBA00006756"/>
    </source>
</evidence>
<evidence type="ECO:0000259" key="4">
    <source>
        <dbReference type="Pfam" id="PF03081"/>
    </source>
</evidence>
<keyword evidence="3" id="KW-0653">Protein transport</keyword>
<protein>
    <recommendedName>
        <fullName evidence="3">Exocyst subunit Exo70 family protein</fullName>
    </recommendedName>
</protein>
<dbReference type="EMBL" id="PKPP01005620">
    <property type="protein sequence ID" value="PWA59452.1"/>
    <property type="molecule type" value="Genomic_DNA"/>
</dbReference>
<evidence type="ECO:0000256" key="3">
    <source>
        <dbReference type="RuleBase" id="RU365026"/>
    </source>
</evidence>
<evidence type="ECO:0000313" key="6">
    <source>
        <dbReference type="Proteomes" id="UP000245207"/>
    </source>
</evidence>
<dbReference type="Proteomes" id="UP000245207">
    <property type="component" value="Unassembled WGS sequence"/>
</dbReference>
<dbReference type="PANTHER" id="PTHR12542:SF127">
    <property type="entry name" value="EXOCYST COMPLEX COMPONENT EXO70C1"/>
    <property type="match status" value="1"/>
</dbReference>
<dbReference type="OrthoDB" id="1922221at2759"/>
<accession>A0A2U1ME30</accession>
<dbReference type="AlphaFoldDB" id="A0A2U1ME30"/>
<sequence>MSDFLIRIGCFMSTNPLAQQLHTCTKSDLRSGIMSELDGLGNHQSFLLVLAVVIYATLQPMGSSYASFVKDFSAIFCPCDGSMTAGADFINLCMKLCFFAQKAEYSCFLQCHAQVCVKKDDDDIMESMPDVDHDQILAEIDAFIDDLANVNDKGSSPEHPDDMFLHESIKRLRNLKNALADFSDDASSFDMINKLMQRAMVFMAEELQPLLLDNSKAHPEPELKAMSSKHFSFKQQDRCPFPEPSTDDDHPGFLDEKIRNALYEQLKRLDFEKLNVEDVQKLNWDWVESDVSRWIRIINLIISLLDYAATIAMTKRSAERLFKFLDMYEALHDLSESMRVSDVSDSGETKEEQSSNDLSTEILSVTDCIGEGAVNIFGEQHK</sequence>
<dbReference type="SUPFAM" id="SSF74788">
    <property type="entry name" value="Cullin repeat-like"/>
    <property type="match status" value="1"/>
</dbReference>
<comment type="function">
    <text evidence="3">Component of the exocyst complex.</text>
</comment>
<comment type="caution">
    <text evidence="5">The sequence shown here is derived from an EMBL/GenBank/DDBJ whole genome shotgun (WGS) entry which is preliminary data.</text>
</comment>
<comment type="similarity">
    <text evidence="1 3">Belongs to the EXO70 family.</text>
</comment>
<dbReference type="Pfam" id="PF03081">
    <property type="entry name" value="Exo70_C"/>
    <property type="match status" value="1"/>
</dbReference>